<protein>
    <recommendedName>
        <fullName evidence="4">Transmembrane protein</fullName>
    </recommendedName>
</protein>
<dbReference type="OrthoDB" id="10002548at2759"/>
<evidence type="ECO:0008006" key="4">
    <source>
        <dbReference type="Google" id="ProtNLM"/>
    </source>
</evidence>
<keyword evidence="1" id="KW-0812">Transmembrane</keyword>
<evidence type="ECO:0000313" key="2">
    <source>
        <dbReference type="EMBL" id="OWF37835.1"/>
    </source>
</evidence>
<keyword evidence="3" id="KW-1185">Reference proteome</keyword>
<evidence type="ECO:0000256" key="1">
    <source>
        <dbReference type="SAM" id="Phobius"/>
    </source>
</evidence>
<name>A0A210PMV8_MIZYE</name>
<dbReference type="PANTHER" id="PTHR14905:SF7">
    <property type="entry name" value="VON WILLEBRAND FACTOR A DOMAIN-CONTAINING PROTEIN 7"/>
    <property type="match status" value="1"/>
</dbReference>
<dbReference type="PANTHER" id="PTHR14905">
    <property type="entry name" value="NG37"/>
    <property type="match status" value="1"/>
</dbReference>
<gene>
    <name evidence="2" type="ORF">KP79_PYT22625</name>
</gene>
<organism evidence="2 3">
    <name type="scientific">Mizuhopecten yessoensis</name>
    <name type="common">Japanese scallop</name>
    <name type="synonym">Patinopecten yessoensis</name>
    <dbReference type="NCBI Taxonomy" id="6573"/>
    <lineage>
        <taxon>Eukaryota</taxon>
        <taxon>Metazoa</taxon>
        <taxon>Spiralia</taxon>
        <taxon>Lophotrochozoa</taxon>
        <taxon>Mollusca</taxon>
        <taxon>Bivalvia</taxon>
        <taxon>Autobranchia</taxon>
        <taxon>Pteriomorphia</taxon>
        <taxon>Pectinida</taxon>
        <taxon>Pectinoidea</taxon>
        <taxon>Pectinidae</taxon>
        <taxon>Mizuhopecten</taxon>
    </lineage>
</organism>
<comment type="caution">
    <text evidence="2">The sequence shown here is derived from an EMBL/GenBank/DDBJ whole genome shotgun (WGS) entry which is preliminary data.</text>
</comment>
<dbReference type="EMBL" id="NEDP02005578">
    <property type="protein sequence ID" value="OWF37835.1"/>
    <property type="molecule type" value="Genomic_DNA"/>
</dbReference>
<accession>A0A210PMV8</accession>
<keyword evidence="1" id="KW-1133">Transmembrane helix</keyword>
<dbReference type="InterPro" id="IPR052577">
    <property type="entry name" value="VWA7"/>
</dbReference>
<keyword evidence="1" id="KW-0472">Membrane</keyword>
<evidence type="ECO:0000313" key="3">
    <source>
        <dbReference type="Proteomes" id="UP000242188"/>
    </source>
</evidence>
<dbReference type="Proteomes" id="UP000242188">
    <property type="component" value="Unassembled WGS sequence"/>
</dbReference>
<reference evidence="2 3" key="1">
    <citation type="journal article" date="2017" name="Nat. Ecol. Evol.">
        <title>Scallop genome provides insights into evolution of bilaterian karyotype and development.</title>
        <authorList>
            <person name="Wang S."/>
            <person name="Zhang J."/>
            <person name="Jiao W."/>
            <person name="Li J."/>
            <person name="Xun X."/>
            <person name="Sun Y."/>
            <person name="Guo X."/>
            <person name="Huan P."/>
            <person name="Dong B."/>
            <person name="Zhang L."/>
            <person name="Hu X."/>
            <person name="Sun X."/>
            <person name="Wang J."/>
            <person name="Zhao C."/>
            <person name="Wang Y."/>
            <person name="Wang D."/>
            <person name="Huang X."/>
            <person name="Wang R."/>
            <person name="Lv J."/>
            <person name="Li Y."/>
            <person name="Zhang Z."/>
            <person name="Liu B."/>
            <person name="Lu W."/>
            <person name="Hui Y."/>
            <person name="Liang J."/>
            <person name="Zhou Z."/>
            <person name="Hou R."/>
            <person name="Li X."/>
            <person name="Liu Y."/>
            <person name="Li H."/>
            <person name="Ning X."/>
            <person name="Lin Y."/>
            <person name="Zhao L."/>
            <person name="Xing Q."/>
            <person name="Dou J."/>
            <person name="Li Y."/>
            <person name="Mao J."/>
            <person name="Guo H."/>
            <person name="Dou H."/>
            <person name="Li T."/>
            <person name="Mu C."/>
            <person name="Jiang W."/>
            <person name="Fu Q."/>
            <person name="Fu X."/>
            <person name="Miao Y."/>
            <person name="Liu J."/>
            <person name="Yu Q."/>
            <person name="Li R."/>
            <person name="Liao H."/>
            <person name="Li X."/>
            <person name="Kong Y."/>
            <person name="Jiang Z."/>
            <person name="Chourrout D."/>
            <person name="Li R."/>
            <person name="Bao Z."/>
        </authorList>
    </citation>
    <scope>NUCLEOTIDE SEQUENCE [LARGE SCALE GENOMIC DNA]</scope>
    <source>
        <strain evidence="2 3">PY_sf001</strain>
    </source>
</reference>
<proteinExistence type="predicted"/>
<dbReference type="AlphaFoldDB" id="A0A210PMV8"/>
<sequence>MEVTVDSDMTSMYISITGPTMLYDAFLRNPLGVYEFAGNTSSKWMENNTLIMSVQKLPVGTWFLIRIDGREWNVNITADTGIRIDFQLIQTDGTGFHTILDRSPIAGRMYTLAIIASNIDSSFTASSYSLHDEEGDLIANATLNMSFTHARSIGYAEVTIPSSTFYVRWVGFDSSGSQFTRMSWKQVIPVSVDLVVHPVLGLIGSTENITYSLTNNAAITKIYDVTMSSSVTSSITRVHTTMAFETIDDTFDITTTSDIDSLSYAVAVSDNGTFTTLQSRSYTLQLVGTLCTTTTTSYGCGNVNSSCSAYQWTATAVFNFDVSMFVVTTGVSMSDHSTDNTRLYISGDCCNVNVSLAAYSVSGDGCQVMIPSGLPEQEEQEGEEESQSFRNIIIGSVVAVVAFGLITAGICKLFAIKKANRVQSKDYTTGMDENPFASIHFQHGITAPVATSFTTKKCPLLEKDYLKAYNVRPQTAVSRDFSSRPTSGHISIYVNSRPNSFR</sequence>
<feature type="transmembrane region" description="Helical" evidence="1">
    <location>
        <begin position="392"/>
        <end position="415"/>
    </location>
</feature>